<organism evidence="3">
    <name type="scientific">Brachypodium distachyon</name>
    <name type="common">Purple false brome</name>
    <name type="synonym">Trachynia distachya</name>
    <dbReference type="NCBI Taxonomy" id="15368"/>
    <lineage>
        <taxon>Eukaryota</taxon>
        <taxon>Viridiplantae</taxon>
        <taxon>Streptophyta</taxon>
        <taxon>Embryophyta</taxon>
        <taxon>Tracheophyta</taxon>
        <taxon>Spermatophyta</taxon>
        <taxon>Magnoliopsida</taxon>
        <taxon>Liliopsida</taxon>
        <taxon>Poales</taxon>
        <taxon>Poaceae</taxon>
        <taxon>BOP clade</taxon>
        <taxon>Pooideae</taxon>
        <taxon>Stipodae</taxon>
        <taxon>Brachypodieae</taxon>
        <taxon>Brachypodium</taxon>
    </lineage>
</organism>
<evidence type="ECO:0000313" key="3">
    <source>
        <dbReference type="EMBL" id="KQJ95471.2"/>
    </source>
</evidence>
<dbReference type="STRING" id="15368.A0A0Q3F6W5"/>
<name>A0A0Q3F6W5_BRADI</name>
<dbReference type="InParanoid" id="A0A0Q3F6W5"/>
<dbReference type="EnsemblPlants" id="KQJ95471">
    <property type="protein sequence ID" value="KQJ95471"/>
    <property type="gene ID" value="BRADI_3g17399v3"/>
</dbReference>
<reference evidence="3 4" key="1">
    <citation type="journal article" date="2010" name="Nature">
        <title>Genome sequencing and analysis of the model grass Brachypodium distachyon.</title>
        <authorList>
            <consortium name="International Brachypodium Initiative"/>
        </authorList>
    </citation>
    <scope>NUCLEOTIDE SEQUENCE [LARGE SCALE GENOMIC DNA]</scope>
    <source>
        <strain evidence="3 4">Bd21</strain>
    </source>
</reference>
<dbReference type="AlphaFoldDB" id="A0A0Q3F6W5"/>
<dbReference type="PANTHER" id="PTHR38926:SF74">
    <property type="entry name" value="OS08G0193600 PROTEIN"/>
    <property type="match status" value="1"/>
</dbReference>
<dbReference type="GO" id="GO:1905761">
    <property type="term" value="F:SCF ubiquitin ligase complex binding"/>
    <property type="evidence" value="ECO:0000318"/>
    <property type="project" value="GO_Central"/>
</dbReference>
<dbReference type="OrthoDB" id="2095648at2759"/>
<dbReference type="SUPFAM" id="SSF81383">
    <property type="entry name" value="F-box domain"/>
    <property type="match status" value="1"/>
</dbReference>
<proteinExistence type="predicted"/>
<dbReference type="PANTHER" id="PTHR38926">
    <property type="entry name" value="F-BOX DOMAIN CONTAINING PROTEIN, EXPRESSED"/>
    <property type="match status" value="1"/>
</dbReference>
<reference evidence="4" key="3">
    <citation type="submission" date="2018-08" db="UniProtKB">
        <authorList>
            <consortium name="EnsemblPlants"/>
        </authorList>
    </citation>
    <scope>IDENTIFICATION</scope>
    <source>
        <strain evidence="4">cv. Bd21</strain>
    </source>
</reference>
<evidence type="ECO:0000313" key="5">
    <source>
        <dbReference type="Proteomes" id="UP000008810"/>
    </source>
</evidence>
<keyword evidence="5" id="KW-1185">Reference proteome</keyword>
<dbReference type="InterPro" id="IPR001810">
    <property type="entry name" value="F-box_dom"/>
</dbReference>
<dbReference type="InterPro" id="IPR036047">
    <property type="entry name" value="F-box-like_dom_sf"/>
</dbReference>
<dbReference type="Proteomes" id="UP000008810">
    <property type="component" value="Chromosome 3"/>
</dbReference>
<dbReference type="Gene3D" id="3.80.10.10">
    <property type="entry name" value="Ribonuclease Inhibitor"/>
    <property type="match status" value="1"/>
</dbReference>
<dbReference type="Gene3D" id="1.20.1280.50">
    <property type="match status" value="1"/>
</dbReference>
<dbReference type="InterPro" id="IPR032675">
    <property type="entry name" value="LRR_dom_sf"/>
</dbReference>
<accession>A0A0Q3F6W5</accession>
<evidence type="ECO:0000259" key="2">
    <source>
        <dbReference type="PROSITE" id="PS50181"/>
    </source>
</evidence>
<dbReference type="PROSITE" id="PS50181">
    <property type="entry name" value="FBOX"/>
    <property type="match status" value="1"/>
</dbReference>
<sequence length="394" mass="43746">MPSSSSSSRRRGRNKAPSLAPELAEVASDEVDLPLDSPSAVHHNLYPAQRPAVQNPSPPGAQAHRAMLASSSSSSSSGRRRGRRGRKGPAPATVVAPAAVEARDWAELPMDILTALLHKLDHIEILMGAGQVCRSWRSAARDVAVRRSAGQCEAFWGEYAADEDLLHFLGDRAPSLKSLCLISCYHVLEGFAEAIKKFPLLEELELSLCPNISGNHVFEVVGIACPQLRRFRLSNQCFFSFEESEDNYSFEGSEDVYNKDEEAQGIATMHELRSLQLFANNITNAGLTTILDNCPHLESPDIRHCFNVNMEATLLAKCSHIKALRLPYDSTDDYDFQVQAPVWSGYDLGIQSDSDECFYGGPDYILDSDEYDDYCDPHRYLDGVYLGRPFRRSR</sequence>
<evidence type="ECO:0000313" key="4">
    <source>
        <dbReference type="EnsemblPlants" id="KQJ95471"/>
    </source>
</evidence>
<evidence type="ECO:0000256" key="1">
    <source>
        <dbReference type="SAM" id="MobiDB-lite"/>
    </source>
</evidence>
<dbReference type="FunCoup" id="A0A0Q3F6W5">
    <property type="interactions" value="570"/>
</dbReference>
<dbReference type="Pfam" id="PF12937">
    <property type="entry name" value="F-box-like"/>
    <property type="match status" value="1"/>
</dbReference>
<dbReference type="ExpressionAtlas" id="A0A0Q3F6W5">
    <property type="expression patterns" value="baseline"/>
</dbReference>
<reference evidence="3" key="2">
    <citation type="submission" date="2017-06" db="EMBL/GenBank/DDBJ databases">
        <title>WGS assembly of Brachypodium distachyon.</title>
        <authorList>
            <consortium name="The International Brachypodium Initiative"/>
            <person name="Lucas S."/>
            <person name="Harmon-Smith M."/>
            <person name="Lail K."/>
            <person name="Tice H."/>
            <person name="Grimwood J."/>
            <person name="Bruce D."/>
            <person name="Barry K."/>
            <person name="Shu S."/>
            <person name="Lindquist E."/>
            <person name="Wang M."/>
            <person name="Pitluck S."/>
            <person name="Vogel J.P."/>
            <person name="Garvin D.F."/>
            <person name="Mockler T.C."/>
            <person name="Schmutz J."/>
            <person name="Rokhsar D."/>
            <person name="Bevan M.W."/>
        </authorList>
    </citation>
    <scope>NUCLEOTIDE SEQUENCE</scope>
    <source>
        <strain evidence="3">Bd21</strain>
    </source>
</reference>
<protein>
    <recommendedName>
        <fullName evidence="2">F-box domain-containing protein</fullName>
    </recommendedName>
</protein>
<gene>
    <name evidence="3" type="ORF">BRADI_3g17399v3</name>
</gene>
<feature type="domain" description="F-box" evidence="2">
    <location>
        <begin position="102"/>
        <end position="159"/>
    </location>
</feature>
<feature type="compositionally biased region" description="Basic residues" evidence="1">
    <location>
        <begin position="78"/>
        <end position="87"/>
    </location>
</feature>
<dbReference type="SUPFAM" id="SSF52047">
    <property type="entry name" value="RNI-like"/>
    <property type="match status" value="1"/>
</dbReference>
<feature type="region of interest" description="Disordered" evidence="1">
    <location>
        <begin position="1"/>
        <end position="94"/>
    </location>
</feature>
<dbReference type="Gramene" id="KQJ95471">
    <property type="protein sequence ID" value="KQJ95471"/>
    <property type="gene ID" value="BRADI_3g17399v3"/>
</dbReference>
<dbReference type="EMBL" id="CM000882">
    <property type="protein sequence ID" value="KQJ95471.2"/>
    <property type="molecule type" value="Genomic_DNA"/>
</dbReference>